<name>A0A1A8DGD1_NOTKA</name>
<reference evidence="1" key="2">
    <citation type="submission" date="2016-06" db="EMBL/GenBank/DDBJ databases">
        <title>The genome of a short-lived fish provides insights into sex chromosome evolution and the genetic control of aging.</title>
        <authorList>
            <person name="Reichwald K."/>
            <person name="Felder M."/>
            <person name="Petzold A."/>
            <person name="Koch P."/>
            <person name="Groth M."/>
            <person name="Platzer M."/>
        </authorList>
    </citation>
    <scope>NUCLEOTIDE SEQUENCE</scope>
    <source>
        <tissue evidence="1">Brain</tissue>
    </source>
</reference>
<keyword evidence="1" id="KW-0406">Ion transport</keyword>
<dbReference type="AlphaFoldDB" id="A0A1A8DGD1"/>
<feature type="non-terminal residue" evidence="1">
    <location>
        <position position="1"/>
    </location>
</feature>
<dbReference type="EMBL" id="HAEA01004915">
    <property type="protein sequence ID" value="SBQ33395.1"/>
    <property type="molecule type" value="Transcribed_RNA"/>
</dbReference>
<reference evidence="1" key="1">
    <citation type="submission" date="2016-05" db="EMBL/GenBank/DDBJ databases">
        <authorList>
            <person name="Lavstsen T."/>
            <person name="Jespersen J.S."/>
        </authorList>
    </citation>
    <scope>NUCLEOTIDE SEQUENCE</scope>
    <source>
        <tissue evidence="1">Brain</tissue>
    </source>
</reference>
<gene>
    <name evidence="1" type="primary">SCN12AA</name>
</gene>
<proteinExistence type="predicted"/>
<evidence type="ECO:0000313" key="1">
    <source>
        <dbReference type="EMBL" id="SBQ33395.1"/>
    </source>
</evidence>
<keyword evidence="1" id="KW-0407">Ion channel</keyword>
<protein>
    <submittedName>
        <fullName evidence="1">Sodium channel, voltage gated, type XII, alpha a</fullName>
    </submittedName>
</protein>
<accession>A0A1A8DGD1</accession>
<dbReference type="GO" id="GO:0034220">
    <property type="term" value="P:monoatomic ion transmembrane transport"/>
    <property type="evidence" value="ECO:0007669"/>
    <property type="project" value="UniProtKB-KW"/>
</dbReference>
<organism evidence="1">
    <name type="scientific">Nothobranchius kadleci</name>
    <name type="common">African annual killifish</name>
    <dbReference type="NCBI Taxonomy" id="1051664"/>
    <lineage>
        <taxon>Eukaryota</taxon>
        <taxon>Metazoa</taxon>
        <taxon>Chordata</taxon>
        <taxon>Craniata</taxon>
        <taxon>Vertebrata</taxon>
        <taxon>Euteleostomi</taxon>
        <taxon>Actinopterygii</taxon>
        <taxon>Neopterygii</taxon>
        <taxon>Teleostei</taxon>
        <taxon>Neoteleostei</taxon>
        <taxon>Acanthomorphata</taxon>
        <taxon>Ovalentaria</taxon>
        <taxon>Atherinomorphae</taxon>
        <taxon>Cyprinodontiformes</taxon>
        <taxon>Nothobranchiidae</taxon>
        <taxon>Nothobranchius</taxon>
    </lineage>
</organism>
<keyword evidence="1" id="KW-0813">Transport</keyword>
<sequence>HLLAHLQHHGGQPVCREVRSLCKQNWLCLRRLRHQQQVRVQRLQRHLPLLLDQGQGQLRQRWCRLPVAAASGNI</sequence>